<accession>A0ABR6I1X8</accession>
<evidence type="ECO:0000256" key="8">
    <source>
        <dbReference type="ARBA" id="ARBA00023065"/>
    </source>
</evidence>
<keyword evidence="4" id="KW-0410">Iron transport</keyword>
<evidence type="ECO:0000256" key="11">
    <source>
        <dbReference type="ARBA" id="ARBA00023237"/>
    </source>
</evidence>
<keyword evidence="2 12" id="KW-0813">Transport</keyword>
<feature type="short sequence motif" description="TonB C-terminal box" evidence="13">
    <location>
        <begin position="836"/>
        <end position="853"/>
    </location>
</feature>
<evidence type="ECO:0000256" key="2">
    <source>
        <dbReference type="ARBA" id="ARBA00022448"/>
    </source>
</evidence>
<comment type="subcellular location">
    <subcellularLocation>
        <location evidence="1 12">Cell outer membrane</location>
        <topology evidence="1 12">Multi-pass membrane protein</topology>
    </subcellularLocation>
</comment>
<dbReference type="EMBL" id="JACICE010000004">
    <property type="protein sequence ID" value="MBB3776916.1"/>
    <property type="molecule type" value="Genomic_DNA"/>
</dbReference>
<gene>
    <name evidence="18" type="ORF">FHS52_002909</name>
</gene>
<feature type="domain" description="TonB-dependent receptor plug" evidence="17">
    <location>
        <begin position="61"/>
        <end position="170"/>
    </location>
</feature>
<dbReference type="RefSeq" id="WP_183363687.1">
    <property type="nucleotide sequence ID" value="NZ_BAAADZ010000005.1"/>
</dbReference>
<keyword evidence="3 12" id="KW-1134">Transmembrane beta strand</keyword>
<dbReference type="Proteomes" id="UP000548685">
    <property type="component" value="Unassembled WGS sequence"/>
</dbReference>
<evidence type="ECO:0000256" key="9">
    <source>
        <dbReference type="ARBA" id="ARBA00023077"/>
    </source>
</evidence>
<feature type="domain" description="TonB-dependent receptor-like beta-barrel" evidence="16">
    <location>
        <begin position="365"/>
        <end position="817"/>
    </location>
</feature>
<comment type="caution">
    <text evidence="18">The sequence shown here is derived from an EMBL/GenBank/DDBJ whole genome shotgun (WGS) entry which is preliminary data.</text>
</comment>
<feature type="chain" id="PRO_5045674764" evidence="15">
    <location>
        <begin position="31"/>
        <end position="853"/>
    </location>
</feature>
<keyword evidence="18" id="KW-0675">Receptor</keyword>
<dbReference type="Pfam" id="PF00593">
    <property type="entry name" value="TonB_dep_Rec_b-barrel"/>
    <property type="match status" value="1"/>
</dbReference>
<evidence type="ECO:0000256" key="1">
    <source>
        <dbReference type="ARBA" id="ARBA00004571"/>
    </source>
</evidence>
<sequence length="853" mass="90265">MKTTGTTLAVRLLAGTAAAAIALSAGAVSAQDAPAEESAAKDEQEGLNVIIVTARKVNENLQDVPVAVTAFSGDELVNRNVQIVADIAAFTPGLAIRQGQSTPSAVTISLRGQVQTDILATLDPSVGTYVDGVYWARAYGLNTNLLDVQSIQVLKGPQGTLFGRNTTGGALLINSNDPDLNDFSGRVSASYGRFNEFEAIGVLNVPIVSDRVALRVAASRTTRDGYTLNVLPDTATTALVGNSIVARGPFTGSQNGLRFDNRDRWNARAKLSVQATDNLNITFSGEIYDADETAPSRNIRLALPGYTANFGAANIAPPGASCTPGAATNSCPNTTFAVGGTAALFVGFTNGGPPPTSGANAAASTALGISLLNGQAATLDANPLTTANNEQPYAVARTYTAGMTASLAVPWGEAKLITGWRQIRTATGLDLEGSQFPVHFTEGQQEIEQQSLELQTTGTAFDGALDFAAGLYAFHESGSDQSISVTVPALNGATSQFFGLIDNDSMGFYAQASYSLTDALTITGGLRYSVDDKELETRNNNYLRASRTTICAIVPVAPFVVAQQISGPEQCAFSGRDSFSAWTYTAGLDYRVSDDILLYAKTAKGFRSGGQNLRAPNSAAFLPFEPEIAYSYEVGLKSEFFDRRVRLNLAAYTSDVDNIQRSTLIATPPIPPSTVPGTATILGNAGKARFRGVEAELAVLVTEGLTLSASGALVDPKYIEFSDLSGDRSFERFTGVAEEQFVLSADYSRRLSNDIKLDVNVNYAWRGDVPTAEYNFPANPSNQAIIDATTAPALGLVGARIGIEFDNFGIAIFGRNLTNEREYIQNLLVAPLGYITGIRQEPRTYGVTGTFTF</sequence>
<dbReference type="InterPro" id="IPR036942">
    <property type="entry name" value="Beta-barrel_TonB_sf"/>
</dbReference>
<evidence type="ECO:0000256" key="5">
    <source>
        <dbReference type="ARBA" id="ARBA00022692"/>
    </source>
</evidence>
<dbReference type="InterPro" id="IPR000531">
    <property type="entry name" value="Beta-barrel_TonB"/>
</dbReference>
<name>A0ABR6I1X8_9SPHN</name>
<evidence type="ECO:0000256" key="10">
    <source>
        <dbReference type="ARBA" id="ARBA00023136"/>
    </source>
</evidence>
<comment type="similarity">
    <text evidence="12 14">Belongs to the TonB-dependent receptor family.</text>
</comment>
<evidence type="ECO:0000256" key="13">
    <source>
        <dbReference type="PROSITE-ProRule" id="PRU10144"/>
    </source>
</evidence>
<keyword evidence="5 12" id="KW-0812">Transmembrane</keyword>
<protein>
    <submittedName>
        <fullName evidence="18">Iron complex outermembrane receptor protein</fullName>
    </submittedName>
</protein>
<dbReference type="PANTHER" id="PTHR32552">
    <property type="entry name" value="FERRICHROME IRON RECEPTOR-RELATED"/>
    <property type="match status" value="1"/>
</dbReference>
<keyword evidence="8" id="KW-0406">Ion transport</keyword>
<keyword evidence="6 15" id="KW-0732">Signal</keyword>
<keyword evidence="9 14" id="KW-0798">TonB box</keyword>
<evidence type="ECO:0000256" key="3">
    <source>
        <dbReference type="ARBA" id="ARBA00022452"/>
    </source>
</evidence>
<keyword evidence="7" id="KW-0408">Iron</keyword>
<dbReference type="InterPro" id="IPR012910">
    <property type="entry name" value="Plug_dom"/>
</dbReference>
<proteinExistence type="inferred from homology"/>
<dbReference type="PANTHER" id="PTHR32552:SF81">
    <property type="entry name" value="TONB-DEPENDENT OUTER MEMBRANE RECEPTOR"/>
    <property type="match status" value="1"/>
</dbReference>
<keyword evidence="10 12" id="KW-0472">Membrane</keyword>
<reference evidence="18 19" key="1">
    <citation type="submission" date="2020-08" db="EMBL/GenBank/DDBJ databases">
        <title>Genomic Encyclopedia of Type Strains, Phase IV (KMG-IV): sequencing the most valuable type-strain genomes for metagenomic binning, comparative biology and taxonomic classification.</title>
        <authorList>
            <person name="Goeker M."/>
        </authorList>
    </citation>
    <scope>NUCLEOTIDE SEQUENCE [LARGE SCALE GENOMIC DNA]</scope>
    <source>
        <strain evidence="18 19">DSM 8510</strain>
    </source>
</reference>
<evidence type="ECO:0000256" key="6">
    <source>
        <dbReference type="ARBA" id="ARBA00022729"/>
    </source>
</evidence>
<dbReference type="SUPFAM" id="SSF56935">
    <property type="entry name" value="Porins"/>
    <property type="match status" value="1"/>
</dbReference>
<dbReference type="Gene3D" id="2.40.170.20">
    <property type="entry name" value="TonB-dependent receptor, beta-barrel domain"/>
    <property type="match status" value="2"/>
</dbReference>
<dbReference type="InterPro" id="IPR010917">
    <property type="entry name" value="TonB_rcpt_CS"/>
</dbReference>
<evidence type="ECO:0000256" key="4">
    <source>
        <dbReference type="ARBA" id="ARBA00022496"/>
    </source>
</evidence>
<evidence type="ECO:0000256" key="14">
    <source>
        <dbReference type="RuleBase" id="RU003357"/>
    </source>
</evidence>
<dbReference type="InterPro" id="IPR039426">
    <property type="entry name" value="TonB-dep_rcpt-like"/>
</dbReference>
<feature type="signal peptide" evidence="15">
    <location>
        <begin position="1"/>
        <end position="30"/>
    </location>
</feature>
<dbReference type="PROSITE" id="PS01156">
    <property type="entry name" value="TONB_DEPENDENT_REC_2"/>
    <property type="match status" value="1"/>
</dbReference>
<keyword evidence="19" id="KW-1185">Reference proteome</keyword>
<evidence type="ECO:0000313" key="18">
    <source>
        <dbReference type="EMBL" id="MBB3776916.1"/>
    </source>
</evidence>
<evidence type="ECO:0000256" key="12">
    <source>
        <dbReference type="PROSITE-ProRule" id="PRU01360"/>
    </source>
</evidence>
<dbReference type="Pfam" id="PF07715">
    <property type="entry name" value="Plug"/>
    <property type="match status" value="1"/>
</dbReference>
<evidence type="ECO:0000259" key="16">
    <source>
        <dbReference type="Pfam" id="PF00593"/>
    </source>
</evidence>
<keyword evidence="11 12" id="KW-0998">Cell outer membrane</keyword>
<organism evidence="18 19">
    <name type="scientific">Erythrobacter ramosus</name>
    <dbReference type="NCBI Taxonomy" id="35811"/>
    <lineage>
        <taxon>Bacteria</taxon>
        <taxon>Pseudomonadati</taxon>
        <taxon>Pseudomonadota</taxon>
        <taxon>Alphaproteobacteria</taxon>
        <taxon>Sphingomonadales</taxon>
        <taxon>Erythrobacteraceae</taxon>
        <taxon>Erythrobacter/Porphyrobacter group</taxon>
        <taxon>Erythrobacter</taxon>
    </lineage>
</organism>
<evidence type="ECO:0000313" key="19">
    <source>
        <dbReference type="Proteomes" id="UP000548685"/>
    </source>
</evidence>
<evidence type="ECO:0000259" key="17">
    <source>
        <dbReference type="Pfam" id="PF07715"/>
    </source>
</evidence>
<evidence type="ECO:0000256" key="15">
    <source>
        <dbReference type="SAM" id="SignalP"/>
    </source>
</evidence>
<dbReference type="PROSITE" id="PS52016">
    <property type="entry name" value="TONB_DEPENDENT_REC_3"/>
    <property type="match status" value="1"/>
</dbReference>
<evidence type="ECO:0000256" key="7">
    <source>
        <dbReference type="ARBA" id="ARBA00023004"/>
    </source>
</evidence>